<proteinExistence type="predicted"/>
<dbReference type="PANTHER" id="PTHR43189:SF1">
    <property type="entry name" value="ZINC-TYPE ALCOHOL DEHYDROGENASE-LIKE PROTEIN C1198.01"/>
    <property type="match status" value="1"/>
</dbReference>
<evidence type="ECO:0000259" key="2">
    <source>
        <dbReference type="Pfam" id="PF00107"/>
    </source>
</evidence>
<dbReference type="AlphaFoldDB" id="A0A6C7E0L3"/>
<accession>A0A6C7E0L3</accession>
<feature type="domain" description="Alcohol dehydrogenase-like C-terminal" evidence="2">
    <location>
        <begin position="181"/>
        <end position="308"/>
    </location>
</feature>
<dbReference type="PANTHER" id="PTHR43189">
    <property type="entry name" value="ZINC-TYPE ALCOHOL DEHYDROGENASE-LIKE PROTEIN C1198.01-RELATED"/>
    <property type="match status" value="1"/>
</dbReference>
<dbReference type="EC" id="1.1.1.-" evidence="4"/>
<dbReference type="RefSeq" id="WP_015440085.1">
    <property type="nucleotide sequence ID" value="NC_020520.1"/>
</dbReference>
<keyword evidence="1 4" id="KW-0560">Oxidoreductase</keyword>
<dbReference type="Pfam" id="PF00107">
    <property type="entry name" value="ADH_zinc_N"/>
    <property type="match status" value="1"/>
</dbReference>
<dbReference type="CDD" id="cd08262">
    <property type="entry name" value="Zn_ADH8"/>
    <property type="match status" value="1"/>
</dbReference>
<evidence type="ECO:0000259" key="3">
    <source>
        <dbReference type="Pfam" id="PF08240"/>
    </source>
</evidence>
<feature type="domain" description="Alcohol dehydrogenase-like N-terminal" evidence="3">
    <location>
        <begin position="24"/>
        <end position="107"/>
    </location>
</feature>
<dbReference type="SUPFAM" id="SSF50129">
    <property type="entry name" value="GroES-like"/>
    <property type="match status" value="1"/>
</dbReference>
<name>A0A6C7E0L3_ILUCY</name>
<dbReference type="Pfam" id="PF08240">
    <property type="entry name" value="ADH_N"/>
    <property type="match status" value="1"/>
</dbReference>
<reference evidence="4 5" key="1">
    <citation type="journal article" date="2013" name="Int. J. Syst. Evol. Microbiol.">
        <title>Ilumatobacter nonamiense sp. nov. and Ilumatobacter coccineum sp. nov., isolated from seashore sand.</title>
        <authorList>
            <person name="Matsumoto A."/>
            <person name="Kasai H."/>
            <person name="Matsuo Y."/>
            <person name="Shizuri Y."/>
            <person name="Ichikawa N."/>
            <person name="Fujita N."/>
            <person name="Omura S."/>
            <person name="Takahashi Y."/>
        </authorList>
    </citation>
    <scope>NUCLEOTIDE SEQUENCE [LARGE SCALE GENOMIC DNA]</scope>
    <source>
        <strain evidence="5">NBRC 103263 / KCTC 29153 / YM16-304</strain>
    </source>
</reference>
<dbReference type="GO" id="GO:0016491">
    <property type="term" value="F:oxidoreductase activity"/>
    <property type="evidence" value="ECO:0007669"/>
    <property type="project" value="UniProtKB-KW"/>
</dbReference>
<sequence length="347" mass="36308">MRAAALNSGQIHVRDDVPEPQPEAGQILVQVKACGICGSDLHFAEHGADWLALSKEMQGAPPLTLDGPDVDLGQDVFLGHEFCAEVLEVGPDTVGPKPGTLVTSIPVLLTAGGIRSITYNNDVPAGYGERMLLSADVLTEVPNGLDFRHAALTEPMAVGMHAVNRSGITPNDGALVLGCGPVGLAVIGALKLKGVETIVATDFSPARRALAATMGASEVVDPATEPAFDAWQRAGGGRPLVVFEAIGVPGIIDGVLRDAPHGTRLAVVGVCMEHDRINPFFALNKEMNIQFCFAYDPMEFNETLRCIAEGELDVAPLITGEVDLAGVAGAFEALGDPDNHCKILVTP</sequence>
<dbReference type="Gene3D" id="3.40.50.720">
    <property type="entry name" value="NAD(P)-binding Rossmann-like Domain"/>
    <property type="match status" value="1"/>
</dbReference>
<dbReference type="InterPro" id="IPR013149">
    <property type="entry name" value="ADH-like_C"/>
</dbReference>
<dbReference type="Gene3D" id="3.90.180.10">
    <property type="entry name" value="Medium-chain alcohol dehydrogenases, catalytic domain"/>
    <property type="match status" value="1"/>
</dbReference>
<dbReference type="InterPro" id="IPR011032">
    <property type="entry name" value="GroES-like_sf"/>
</dbReference>
<protein>
    <submittedName>
        <fullName evidence="4">Putative zinc-containing alcohol dehydrogenase</fullName>
        <ecNumber evidence="4">1.1.1.-</ecNumber>
    </submittedName>
</protein>
<dbReference type="OrthoDB" id="9797931at2"/>
<evidence type="ECO:0000256" key="1">
    <source>
        <dbReference type="ARBA" id="ARBA00023002"/>
    </source>
</evidence>
<keyword evidence="5" id="KW-1185">Reference proteome</keyword>
<dbReference type="InterPro" id="IPR036291">
    <property type="entry name" value="NAD(P)-bd_dom_sf"/>
</dbReference>
<dbReference type="SUPFAM" id="SSF51735">
    <property type="entry name" value="NAD(P)-binding Rossmann-fold domains"/>
    <property type="match status" value="1"/>
</dbReference>
<organism evidence="4 5">
    <name type="scientific">Ilumatobacter coccineus (strain NBRC 103263 / KCTC 29153 / YM16-304)</name>
    <dbReference type="NCBI Taxonomy" id="1313172"/>
    <lineage>
        <taxon>Bacteria</taxon>
        <taxon>Bacillati</taxon>
        <taxon>Actinomycetota</taxon>
        <taxon>Acidimicrobiia</taxon>
        <taxon>Acidimicrobiales</taxon>
        <taxon>Ilumatobacteraceae</taxon>
        <taxon>Ilumatobacter</taxon>
    </lineage>
</organism>
<dbReference type="InterPro" id="IPR013154">
    <property type="entry name" value="ADH-like_N"/>
</dbReference>
<dbReference type="Proteomes" id="UP000011863">
    <property type="component" value="Chromosome"/>
</dbReference>
<dbReference type="KEGG" id="aym:YM304_05230"/>
<evidence type="ECO:0000313" key="5">
    <source>
        <dbReference type="Proteomes" id="UP000011863"/>
    </source>
</evidence>
<gene>
    <name evidence="4" type="ORF">YM304_05230</name>
</gene>
<evidence type="ECO:0000313" key="4">
    <source>
        <dbReference type="EMBL" id="BAN00837.1"/>
    </source>
</evidence>
<dbReference type="EMBL" id="AP012057">
    <property type="protein sequence ID" value="BAN00837.1"/>
    <property type="molecule type" value="Genomic_DNA"/>
</dbReference>